<dbReference type="PROSITE" id="PS00107">
    <property type="entry name" value="PROTEIN_KINASE_ATP"/>
    <property type="match status" value="1"/>
</dbReference>
<evidence type="ECO:0000256" key="2">
    <source>
        <dbReference type="ARBA" id="ARBA00022840"/>
    </source>
</evidence>
<name>A0A7C8Q4D1_ORBOL</name>
<dbReference type="Gene3D" id="1.10.510.10">
    <property type="entry name" value="Transferase(Phosphotransferase) domain 1"/>
    <property type="match status" value="1"/>
</dbReference>
<feature type="region of interest" description="Disordered" evidence="4">
    <location>
        <begin position="471"/>
        <end position="490"/>
    </location>
</feature>
<sequence>METNSKPQDVGEALLTVGPWRMGRALGEGASGRVCLGKHQKTGRFAAIKVINKNKAQGTTTSIQEAGCDIRHAIEREIVVMNIPTHPNMMELYEIWDSRDEVYLVLEYVSGGDLLQYMTKKRFLPEKEVARLFKQLITGLSHLHRFSIYHRDLKHENLMMDQHGNVKIGDFGMAALQPAGKLFTSACGSPNYAAPEVVQGLPYNGSAADIWSSGVILYGMLTHQLPFDDPDTSAILSRIVCAEYKLPRSISFEAGDLIKRILELDPGKRIKLEKILEHPFITKYQSLVTSVPLGAATQNHTVQNTSLHIGLSRVQQVDMDIVAKLKALWMTQDEAALAKKVLFQETSLERLFYDLLLIRHVGGQPAQVSSDIILKLNTTIVPPKLDLDDFSFAKVDRRTPFLFWATPIPVDLGPKPAIQERAQKFKDPNFPKTLGDEEGLCNKALGSNNQPEIKHSVRSPLAPLVGKTKCKLEEYPPQPPPPPHAENDDGAQLHVRSVGEKKKALERRVGKLKIVKACLEVLSGRNIYKRKVRKSQSRRSVIFTGSQLGVGNAAWHQLSGLGKQIQKTNIPAPSTDVYRVLGCLPIVGLEKPQEGKLVYEEGVAEDGTKYPRPMGNGSHDERALLALLDRSQRKQTVFSPEPVTKTRRRFNSILSIWQSYGAGHVRMDGLNIVWRDAMVTKVGSRRPFACTIRLVELNGGTVITVSRERGPAARLSGIVAEFIELLFAHSIRGSDEDADGGPIR</sequence>
<dbReference type="GO" id="GO:0005737">
    <property type="term" value="C:cytoplasm"/>
    <property type="evidence" value="ECO:0007669"/>
    <property type="project" value="TreeGrafter"/>
</dbReference>
<keyword evidence="1 3" id="KW-0547">Nucleotide-binding</keyword>
<evidence type="ECO:0000256" key="3">
    <source>
        <dbReference type="PROSITE-ProRule" id="PRU10141"/>
    </source>
</evidence>
<keyword evidence="2 3" id="KW-0067">ATP-binding</keyword>
<proteinExistence type="predicted"/>
<accession>A0A7C8Q4D1</accession>
<dbReference type="PROSITE" id="PS00108">
    <property type="entry name" value="PROTEIN_KINASE_ST"/>
    <property type="match status" value="1"/>
</dbReference>
<dbReference type="InterPro" id="IPR000719">
    <property type="entry name" value="Prot_kinase_dom"/>
</dbReference>
<dbReference type="GO" id="GO:0035556">
    <property type="term" value="P:intracellular signal transduction"/>
    <property type="evidence" value="ECO:0007669"/>
    <property type="project" value="TreeGrafter"/>
</dbReference>
<evidence type="ECO:0000256" key="4">
    <source>
        <dbReference type="SAM" id="MobiDB-lite"/>
    </source>
</evidence>
<feature type="binding site" evidence="3">
    <location>
        <position position="49"/>
    </location>
    <ligand>
        <name>ATP</name>
        <dbReference type="ChEBI" id="CHEBI:30616"/>
    </ligand>
</feature>
<evidence type="ECO:0000259" key="5">
    <source>
        <dbReference type="PROSITE" id="PS50011"/>
    </source>
</evidence>
<reference evidence="6 7" key="1">
    <citation type="submission" date="2019-06" db="EMBL/GenBank/DDBJ databases">
        <authorList>
            <person name="Palmer J.M."/>
        </authorList>
    </citation>
    <scope>NUCLEOTIDE SEQUENCE [LARGE SCALE GENOMIC DNA]</scope>
    <source>
        <strain evidence="6 7">TWF106</strain>
    </source>
</reference>
<dbReference type="GO" id="GO:0004674">
    <property type="term" value="F:protein serine/threonine kinase activity"/>
    <property type="evidence" value="ECO:0007669"/>
    <property type="project" value="TreeGrafter"/>
</dbReference>
<dbReference type="AlphaFoldDB" id="A0A7C8Q4D1"/>
<dbReference type="PANTHER" id="PTHR24346">
    <property type="entry name" value="MAP/MICROTUBULE AFFINITY-REGULATING KINASE"/>
    <property type="match status" value="1"/>
</dbReference>
<dbReference type="InterPro" id="IPR017441">
    <property type="entry name" value="Protein_kinase_ATP_BS"/>
</dbReference>
<dbReference type="SMART" id="SM00220">
    <property type="entry name" value="S_TKc"/>
    <property type="match status" value="1"/>
</dbReference>
<dbReference type="EMBL" id="WIWS01000317">
    <property type="protein sequence ID" value="KAF3194221.1"/>
    <property type="molecule type" value="Genomic_DNA"/>
</dbReference>
<dbReference type="InterPro" id="IPR008271">
    <property type="entry name" value="Ser/Thr_kinase_AS"/>
</dbReference>
<comment type="caution">
    <text evidence="6">The sequence shown here is derived from an EMBL/GenBank/DDBJ whole genome shotgun (WGS) entry which is preliminary data.</text>
</comment>
<feature type="domain" description="Protein kinase" evidence="5">
    <location>
        <begin position="20"/>
        <end position="281"/>
    </location>
</feature>
<protein>
    <recommendedName>
        <fullName evidence="5">Protein kinase domain-containing protein</fullName>
    </recommendedName>
</protein>
<dbReference type="Proteomes" id="UP000472727">
    <property type="component" value="Unassembled WGS sequence"/>
</dbReference>
<gene>
    <name evidence="6" type="ORF">TWF106_006619</name>
</gene>
<dbReference type="SUPFAM" id="SSF56112">
    <property type="entry name" value="Protein kinase-like (PK-like)"/>
    <property type="match status" value="1"/>
</dbReference>
<dbReference type="InterPro" id="IPR011009">
    <property type="entry name" value="Kinase-like_dom_sf"/>
</dbReference>
<dbReference type="GO" id="GO:0005524">
    <property type="term" value="F:ATP binding"/>
    <property type="evidence" value="ECO:0007669"/>
    <property type="project" value="UniProtKB-UniRule"/>
</dbReference>
<dbReference type="FunFam" id="1.10.510.10:FF:000571">
    <property type="entry name" value="Maternal embryonic leucine zipper kinase"/>
    <property type="match status" value="1"/>
</dbReference>
<dbReference type="PROSITE" id="PS50011">
    <property type="entry name" value="PROTEIN_KINASE_DOM"/>
    <property type="match status" value="1"/>
</dbReference>
<organism evidence="6 7">
    <name type="scientific">Orbilia oligospora</name>
    <name type="common">Nematode-trapping fungus</name>
    <name type="synonym">Arthrobotrys oligospora</name>
    <dbReference type="NCBI Taxonomy" id="2813651"/>
    <lineage>
        <taxon>Eukaryota</taxon>
        <taxon>Fungi</taxon>
        <taxon>Dikarya</taxon>
        <taxon>Ascomycota</taxon>
        <taxon>Pezizomycotina</taxon>
        <taxon>Orbiliomycetes</taxon>
        <taxon>Orbiliales</taxon>
        <taxon>Orbiliaceae</taxon>
        <taxon>Orbilia</taxon>
    </lineage>
</organism>
<dbReference type="PANTHER" id="PTHR24346:SF110">
    <property type="entry name" value="NON-SPECIFIC SERINE_THREONINE PROTEIN KINASE"/>
    <property type="match status" value="1"/>
</dbReference>
<evidence type="ECO:0000313" key="6">
    <source>
        <dbReference type="EMBL" id="KAF3194221.1"/>
    </source>
</evidence>
<evidence type="ECO:0000313" key="7">
    <source>
        <dbReference type="Proteomes" id="UP000472727"/>
    </source>
</evidence>
<dbReference type="Pfam" id="PF00069">
    <property type="entry name" value="Pkinase"/>
    <property type="match status" value="1"/>
</dbReference>
<evidence type="ECO:0000256" key="1">
    <source>
        <dbReference type="ARBA" id="ARBA00022741"/>
    </source>
</evidence>